<name>M3G1L3_LEPIT</name>
<evidence type="ECO:0000256" key="1">
    <source>
        <dbReference type="SAM" id="Phobius"/>
    </source>
</evidence>
<evidence type="ECO:0000313" key="2">
    <source>
        <dbReference type="EMBL" id="EMG19120.1"/>
    </source>
</evidence>
<sequence length="42" mass="4878">MNIRKGVILCEGAPTNLTFVPPVFCFRGLLFFFDWAMFSPFF</sequence>
<dbReference type="Proteomes" id="UP000011778">
    <property type="component" value="Unassembled WGS sequence"/>
</dbReference>
<proteinExistence type="predicted"/>
<evidence type="ECO:0000313" key="3">
    <source>
        <dbReference type="Proteomes" id="UP000011778"/>
    </source>
</evidence>
<keyword evidence="1" id="KW-1133">Transmembrane helix</keyword>
<gene>
    <name evidence="2" type="ORF">LEP1GSC150_0182</name>
</gene>
<reference evidence="2 3" key="1">
    <citation type="submission" date="2013-02" db="EMBL/GenBank/DDBJ databases">
        <authorList>
            <person name="Harkins D.M."/>
            <person name="Durkin A.S."/>
            <person name="Brinkac L.M."/>
            <person name="Haft D.H."/>
            <person name="Selengut J.D."/>
            <person name="Sanka R."/>
            <person name="DePew J."/>
            <person name="Purushe J."/>
            <person name="Tulsiani S.M."/>
            <person name="Graham G.C."/>
            <person name="Burns M.-A."/>
            <person name="Dohnt M.F."/>
            <person name="Smythe L.D."/>
            <person name="McKay D.B."/>
            <person name="Craig S.B."/>
            <person name="Vinetz J.M."/>
            <person name="Sutton G.G."/>
            <person name="Nierman W.C."/>
            <person name="Fouts D.E."/>
        </authorList>
    </citation>
    <scope>NUCLEOTIDE SEQUENCE [LARGE SCALE GENOMIC DNA]</scope>
    <source>
        <strain evidence="2 3">LT2050</strain>
    </source>
</reference>
<dbReference type="AlphaFoldDB" id="M3G1L3"/>
<protein>
    <submittedName>
        <fullName evidence="2">Uncharacterized protein</fullName>
    </submittedName>
</protein>
<accession>M3G1L3</accession>
<feature type="transmembrane region" description="Helical" evidence="1">
    <location>
        <begin position="19"/>
        <end position="38"/>
    </location>
</feature>
<keyword evidence="1" id="KW-0812">Transmembrane</keyword>
<dbReference type="EMBL" id="AFMD02000561">
    <property type="protein sequence ID" value="EMG19120.1"/>
    <property type="molecule type" value="Genomic_DNA"/>
</dbReference>
<organism evidence="2 3">
    <name type="scientific">Leptospira interrogans serovar Copenhageni str. LT2050</name>
    <dbReference type="NCBI Taxonomy" id="1001598"/>
    <lineage>
        <taxon>Bacteria</taxon>
        <taxon>Pseudomonadati</taxon>
        <taxon>Spirochaetota</taxon>
        <taxon>Spirochaetia</taxon>
        <taxon>Leptospirales</taxon>
        <taxon>Leptospiraceae</taxon>
        <taxon>Leptospira</taxon>
    </lineage>
</organism>
<keyword evidence="1" id="KW-0472">Membrane</keyword>
<comment type="caution">
    <text evidence="2">The sequence shown here is derived from an EMBL/GenBank/DDBJ whole genome shotgun (WGS) entry which is preliminary data.</text>
</comment>